<dbReference type="RefSeq" id="WP_114402457.1">
    <property type="nucleotide sequence ID" value="NZ_QPGB01000002.1"/>
</dbReference>
<dbReference type="PANTHER" id="PTHR31632">
    <property type="entry name" value="IRON TRANSPORTER FTH1"/>
    <property type="match status" value="1"/>
</dbReference>
<dbReference type="InterPro" id="IPR004923">
    <property type="entry name" value="FTR1/Fip1/EfeU"/>
</dbReference>
<evidence type="ECO:0000256" key="1">
    <source>
        <dbReference type="ARBA" id="ARBA00004141"/>
    </source>
</evidence>
<dbReference type="Pfam" id="PF03239">
    <property type="entry name" value="FTR1"/>
    <property type="match status" value="1"/>
</dbReference>
<dbReference type="EMBL" id="QPGB01000002">
    <property type="protein sequence ID" value="RCS58374.1"/>
    <property type="molecule type" value="Genomic_DNA"/>
</dbReference>
<organism evidence="7 8">
    <name type="scientific">Parvibium lacunae</name>
    <dbReference type="NCBI Taxonomy" id="1888893"/>
    <lineage>
        <taxon>Bacteria</taxon>
        <taxon>Pseudomonadati</taxon>
        <taxon>Pseudomonadota</taxon>
        <taxon>Betaproteobacteria</taxon>
        <taxon>Burkholderiales</taxon>
        <taxon>Alcaligenaceae</taxon>
        <taxon>Parvibium</taxon>
    </lineage>
</organism>
<evidence type="ECO:0000256" key="3">
    <source>
        <dbReference type="ARBA" id="ARBA00022692"/>
    </source>
</evidence>
<feature type="transmembrane region" description="Helical" evidence="6">
    <location>
        <begin position="148"/>
        <end position="168"/>
    </location>
</feature>
<reference evidence="7 8" key="1">
    <citation type="journal article" date="2018" name="Int. J. Syst. Evol. Microbiol.">
        <title>Parvibium lacunae gen. nov., sp. nov., a new member of the family Alcaligenaceae isolated from a freshwater pond.</title>
        <authorList>
            <person name="Chen W.M."/>
            <person name="Xie P.B."/>
            <person name="Hsu M.Y."/>
            <person name="Sheu S.Y."/>
        </authorList>
    </citation>
    <scope>NUCLEOTIDE SEQUENCE [LARGE SCALE GENOMIC DNA]</scope>
    <source>
        <strain evidence="7 8">KMB9</strain>
    </source>
</reference>
<dbReference type="PANTHER" id="PTHR31632:SF2">
    <property type="entry name" value="PLASMA MEMBRANE IRON PERMEASE"/>
    <property type="match status" value="1"/>
</dbReference>
<dbReference type="GO" id="GO:0033573">
    <property type="term" value="C:high-affinity iron permease complex"/>
    <property type="evidence" value="ECO:0007669"/>
    <property type="project" value="InterPro"/>
</dbReference>
<keyword evidence="4 6" id="KW-1133">Transmembrane helix</keyword>
<keyword evidence="3 6" id="KW-0812">Transmembrane</keyword>
<dbReference type="Proteomes" id="UP000252357">
    <property type="component" value="Unassembled WGS sequence"/>
</dbReference>
<evidence type="ECO:0000256" key="6">
    <source>
        <dbReference type="SAM" id="Phobius"/>
    </source>
</evidence>
<gene>
    <name evidence="7" type="ORF">DU000_06025</name>
</gene>
<dbReference type="AlphaFoldDB" id="A0A368L470"/>
<evidence type="ECO:0000256" key="5">
    <source>
        <dbReference type="ARBA" id="ARBA00023136"/>
    </source>
</evidence>
<feature type="transmembrane region" description="Helical" evidence="6">
    <location>
        <begin position="12"/>
        <end position="29"/>
    </location>
</feature>
<feature type="transmembrane region" description="Helical" evidence="6">
    <location>
        <begin position="180"/>
        <end position="203"/>
    </location>
</feature>
<feature type="transmembrane region" description="Helical" evidence="6">
    <location>
        <begin position="35"/>
        <end position="55"/>
    </location>
</feature>
<protein>
    <submittedName>
        <fullName evidence="7">Iron permease</fullName>
    </submittedName>
</protein>
<proteinExistence type="inferred from homology"/>
<dbReference type="GO" id="GO:0015093">
    <property type="term" value="F:ferrous iron transmembrane transporter activity"/>
    <property type="evidence" value="ECO:0007669"/>
    <property type="project" value="TreeGrafter"/>
</dbReference>
<feature type="transmembrane region" description="Helical" evidence="6">
    <location>
        <begin position="244"/>
        <end position="263"/>
    </location>
</feature>
<keyword evidence="5 6" id="KW-0472">Membrane</keyword>
<sequence length="275" mass="29432">MLAIALILFRESLEAALIIGIIAAATQGLNARARWISAGIGLGVLGACVVAYMAEHLTRLADGMGQEVFNALVLTAAVVMLAWHTIWMSQHGRELAQQAKQIGHAIQHQQQAMTALLSVIGLAVLREGSEVVLFLHGLHASQSIDTGALWLGGGLGLMAGSVLGWAIYRGLLAIPLSWFFKVTTAWIVLLAAGMSAQATRYLIQADWLPSLADPLWDVSEWLSLDSLLGQTLHLLVGYDPQPTGMQMVGYVLTLVLITAGAAWSQHRVNHLTCTG</sequence>
<keyword evidence="8" id="KW-1185">Reference proteome</keyword>
<feature type="transmembrane region" description="Helical" evidence="6">
    <location>
        <begin position="67"/>
        <end position="86"/>
    </location>
</feature>
<accession>A0A368L470</accession>
<dbReference type="OrthoDB" id="5294331at2"/>
<evidence type="ECO:0000256" key="4">
    <source>
        <dbReference type="ARBA" id="ARBA00022989"/>
    </source>
</evidence>
<name>A0A368L470_9BURK</name>
<evidence type="ECO:0000313" key="8">
    <source>
        <dbReference type="Proteomes" id="UP000252357"/>
    </source>
</evidence>
<comment type="similarity">
    <text evidence="2">Belongs to the oxidase-dependent Fe transporter (OFeT) (TC 9.A.10.1) family.</text>
</comment>
<evidence type="ECO:0000313" key="7">
    <source>
        <dbReference type="EMBL" id="RCS58374.1"/>
    </source>
</evidence>
<comment type="subcellular location">
    <subcellularLocation>
        <location evidence="1">Membrane</location>
        <topology evidence="1">Multi-pass membrane protein</topology>
    </subcellularLocation>
</comment>
<evidence type="ECO:0000256" key="2">
    <source>
        <dbReference type="ARBA" id="ARBA00008333"/>
    </source>
</evidence>
<comment type="caution">
    <text evidence="7">The sequence shown here is derived from an EMBL/GenBank/DDBJ whole genome shotgun (WGS) entry which is preliminary data.</text>
</comment>